<gene>
    <name evidence="1" type="ORF">LG52_1209</name>
</gene>
<dbReference type="Proteomes" id="UP000032522">
    <property type="component" value="Unassembled WGS sequence"/>
</dbReference>
<comment type="caution">
    <text evidence="1">The sequence shown here is derived from an EMBL/GenBank/DDBJ whole genome shotgun (WGS) entry which is preliminary data.</text>
</comment>
<sequence length="55" mass="6315">MRQQAGKTTKEHEYNNNLFLRGTMGRKVVLNMQPEGGVETTRRRCAFLFREAGVS</sequence>
<evidence type="ECO:0000313" key="2">
    <source>
        <dbReference type="Proteomes" id="UP000032522"/>
    </source>
</evidence>
<dbReference type="AlphaFoldDB" id="A0A0D8BT83"/>
<proteinExistence type="predicted"/>
<dbReference type="PATRIC" id="fig|1462.6.peg.1399"/>
<name>A0A0D8BT83_GEOKU</name>
<organism evidence="1 2">
    <name type="scientific">Geobacillus kaustophilus</name>
    <dbReference type="NCBI Taxonomy" id="1462"/>
    <lineage>
        <taxon>Bacteria</taxon>
        <taxon>Bacillati</taxon>
        <taxon>Bacillota</taxon>
        <taxon>Bacilli</taxon>
        <taxon>Bacillales</taxon>
        <taxon>Anoxybacillaceae</taxon>
        <taxon>Geobacillus</taxon>
        <taxon>Geobacillus thermoleovorans group</taxon>
    </lineage>
</organism>
<accession>A0A0D8BT83</accession>
<dbReference type="EMBL" id="JYBP01000003">
    <property type="protein sequence ID" value="KJE27376.1"/>
    <property type="molecule type" value="Genomic_DNA"/>
</dbReference>
<protein>
    <submittedName>
        <fullName evidence="1">Uncharacterized protein</fullName>
    </submittedName>
</protein>
<reference evidence="1 2" key="1">
    <citation type="submission" date="2015-01" db="EMBL/GenBank/DDBJ databases">
        <authorList>
            <person name="Filippidou S."/>
            <person name="Jeanneret N."/>
            <person name="Russel-Delif L."/>
            <person name="Junier T."/>
            <person name="Wunderlin T."/>
            <person name="Molina V."/>
            <person name="Johnson S.L."/>
            <person name="Davenport K.W."/>
            <person name="Chain P.S."/>
            <person name="Dorador C."/>
            <person name="Junier P."/>
        </authorList>
    </citation>
    <scope>NUCLEOTIDE SEQUENCE [LARGE SCALE GENOMIC DNA]</scope>
    <source>
        <strain evidence="1 2">Et7/4</strain>
    </source>
</reference>
<evidence type="ECO:0000313" key="1">
    <source>
        <dbReference type="EMBL" id="KJE27376.1"/>
    </source>
</evidence>